<dbReference type="AlphaFoldDB" id="S6AK74"/>
<dbReference type="eggNOG" id="COG4424">
    <property type="taxonomic scope" value="Bacteria"/>
</dbReference>
<evidence type="ECO:0008006" key="3">
    <source>
        <dbReference type="Google" id="ProtNLM"/>
    </source>
</evidence>
<dbReference type="PANTHER" id="PTHR36451">
    <property type="entry name" value="PAPS-DEPENDENT SULFOTRANSFERASE STF3"/>
    <property type="match status" value="1"/>
</dbReference>
<dbReference type="PANTHER" id="PTHR36451:SF1">
    <property type="entry name" value="OMEGA-HYDROXY-BETA-DIHYDROMENAQUINONE-9 SULFOTRANSFERASE STF3"/>
    <property type="match status" value="1"/>
</dbReference>
<keyword evidence="2" id="KW-1185">Reference proteome</keyword>
<dbReference type="Pfam" id="PF13469">
    <property type="entry name" value="Sulfotransfer_3"/>
    <property type="match status" value="1"/>
</dbReference>
<protein>
    <recommendedName>
        <fullName evidence="3">Sulfotransferase</fullName>
    </recommendedName>
</protein>
<dbReference type="OrthoDB" id="1441538at2"/>
<dbReference type="Proteomes" id="UP000015559">
    <property type="component" value="Chromosome"/>
</dbReference>
<dbReference type="SUPFAM" id="SSF52540">
    <property type="entry name" value="P-loop containing nucleoside triphosphate hydrolases"/>
    <property type="match status" value="1"/>
</dbReference>
<name>S6AK74_SULDS</name>
<evidence type="ECO:0000313" key="1">
    <source>
        <dbReference type="EMBL" id="BAN36766.1"/>
    </source>
</evidence>
<dbReference type="EMBL" id="AP013066">
    <property type="protein sequence ID" value="BAN36766.1"/>
    <property type="molecule type" value="Genomic_DNA"/>
</dbReference>
<dbReference type="InterPro" id="IPR052736">
    <property type="entry name" value="Stf3_sulfotransferase"/>
</dbReference>
<evidence type="ECO:0000313" key="2">
    <source>
        <dbReference type="Proteomes" id="UP000015559"/>
    </source>
</evidence>
<dbReference type="HOGENOM" id="CLU_868587_0_0_4"/>
<dbReference type="KEGG" id="sdr:SCD_n02967"/>
<accession>S6AK74</accession>
<reference evidence="1 2" key="1">
    <citation type="journal article" date="2012" name="Appl. Environ. Microbiol.">
        <title>Draft genome sequence of a psychrotolerant sulfur-oxidizing bacterium, Sulfuricella denitrificans skB26, and proteomic insights into cold adaptation.</title>
        <authorList>
            <person name="Watanabe T."/>
            <person name="Kojima H."/>
            <person name="Fukui M."/>
        </authorList>
    </citation>
    <scope>NUCLEOTIDE SEQUENCE [LARGE SCALE GENOMIC DNA]</scope>
    <source>
        <strain evidence="2">skB26</strain>
    </source>
</reference>
<dbReference type="RefSeq" id="WP_009207272.1">
    <property type="nucleotide sequence ID" value="NC_022357.1"/>
</dbReference>
<organism evidence="1 2">
    <name type="scientific">Sulfuricella denitrificans (strain DSM 22764 / NBRC 105220 / skB26)</name>
    <dbReference type="NCBI Taxonomy" id="1163617"/>
    <lineage>
        <taxon>Bacteria</taxon>
        <taxon>Pseudomonadati</taxon>
        <taxon>Pseudomonadota</taxon>
        <taxon>Betaproteobacteria</taxon>
        <taxon>Nitrosomonadales</taxon>
        <taxon>Sulfuricellaceae</taxon>
        <taxon>Sulfuricella</taxon>
    </lineage>
</organism>
<dbReference type="STRING" id="1163617.SCD_n02967"/>
<dbReference type="Gene3D" id="3.40.50.300">
    <property type="entry name" value="P-loop containing nucleotide triphosphate hydrolases"/>
    <property type="match status" value="1"/>
</dbReference>
<sequence>MRYFWLKVDKTLRHHGQQVLRGLRSLWWDIARTGPDRPIFVIGCSRAGTTMLYKTLAASPELGSLNRETHDFWVALHPLAEKNWDTHALSAQDATPKDRKVVARYFYAWSGNSRWIDKNNQNGLCVPYLQALFPEAIFVYIKRSPGDNINSLIEGWGKEGKYSTWSDDLPARVEIDGGRYTKWCFFLTDGWRQYLKAPVEEVAAFQYRAINEAIMAAKATVPADKWIEVFYEDLVRDPVAGFRAIFQSCQLQFDTPIESLCRNVLETPYDAFGEIRIDKWRDGRNRERVERVLPLVRATALQMGYPN</sequence>
<dbReference type="InterPro" id="IPR027417">
    <property type="entry name" value="P-loop_NTPase"/>
</dbReference>
<gene>
    <name evidence="1" type="ORF">SCD_n02967</name>
</gene>
<proteinExistence type="predicted"/>